<feature type="region of interest" description="Disordered" evidence="1">
    <location>
        <begin position="174"/>
        <end position="232"/>
    </location>
</feature>
<evidence type="ECO:0000313" key="3">
    <source>
        <dbReference type="EMBL" id="GFE42309.1"/>
    </source>
</evidence>
<evidence type="ECO:0000313" key="4">
    <source>
        <dbReference type="Proteomes" id="UP000431826"/>
    </source>
</evidence>
<comment type="caution">
    <text evidence="3">The sequence shown here is derived from an EMBL/GenBank/DDBJ whole genome shotgun (WGS) entry which is preliminary data.</text>
</comment>
<name>A0A640V2A1_9ACTN</name>
<gene>
    <name evidence="2" type="ORF">Stube_00070</name>
    <name evidence="3" type="ORF">Stube_69820</name>
</gene>
<reference evidence="3 4" key="1">
    <citation type="submission" date="2019-12" db="EMBL/GenBank/DDBJ databases">
        <title>Whole genome shotgun sequence of Streptomyces tubercidicus NBRC 13090.</title>
        <authorList>
            <person name="Ichikawa N."/>
            <person name="Kimura A."/>
            <person name="Kitahashi Y."/>
            <person name="Komaki H."/>
            <person name="Tamura T."/>
        </authorList>
    </citation>
    <scope>NUCLEOTIDE SEQUENCE [LARGE SCALE GENOMIC DNA]</scope>
    <source>
        <strain evidence="3 4">NBRC 13090</strain>
    </source>
</reference>
<dbReference type="AlphaFoldDB" id="A0A640V2A1"/>
<accession>A0A640V2A1</accession>
<evidence type="ECO:0000313" key="2">
    <source>
        <dbReference type="EMBL" id="GFE35334.1"/>
    </source>
</evidence>
<dbReference type="EMBL" id="BLIR01000003">
    <property type="protein sequence ID" value="GFE42309.1"/>
    <property type="molecule type" value="Genomic_DNA"/>
</dbReference>
<evidence type="ECO:0000256" key="1">
    <source>
        <dbReference type="SAM" id="MobiDB-lite"/>
    </source>
</evidence>
<dbReference type="EMBL" id="BLIR01000001">
    <property type="protein sequence ID" value="GFE35334.1"/>
    <property type="molecule type" value="Genomic_DNA"/>
</dbReference>
<dbReference type="Proteomes" id="UP000431826">
    <property type="component" value="Unassembled WGS sequence"/>
</dbReference>
<sequence>MPGRGDGQRWSAEDALGEREFAALMRTLHREADVSGGARPVPAWPALTEASNRSSPSVPCRFVCRSDAADEAGADLITDVCRVVEACDLTLLDRVPAAHWLQWLPGLWKVPGGYALLSSALQRAAAHDEGATTAFLTRTMTSDVTVVAFHQRHMRLPQLSAQALDCLNEGHPRPTPWPRFSASPPQRCPQRRPRRPSVCCNAALPSARTSARMPPLTGTPRWRQVPAWRRAR</sequence>
<keyword evidence="4" id="KW-1185">Reference proteome</keyword>
<protein>
    <submittedName>
        <fullName evidence="3">Uncharacterized protein</fullName>
    </submittedName>
</protein>
<proteinExistence type="predicted"/>
<organism evidence="3 4">
    <name type="scientific">Streptomyces tubercidicus</name>
    <dbReference type="NCBI Taxonomy" id="47759"/>
    <lineage>
        <taxon>Bacteria</taxon>
        <taxon>Bacillati</taxon>
        <taxon>Actinomycetota</taxon>
        <taxon>Actinomycetes</taxon>
        <taxon>Kitasatosporales</taxon>
        <taxon>Streptomycetaceae</taxon>
        <taxon>Streptomyces</taxon>
    </lineage>
</organism>